<dbReference type="InterPro" id="IPR037185">
    <property type="entry name" value="EmrE-like"/>
</dbReference>
<keyword evidence="1" id="KW-0472">Membrane</keyword>
<dbReference type="Pfam" id="PF00892">
    <property type="entry name" value="EamA"/>
    <property type="match status" value="2"/>
</dbReference>
<dbReference type="PANTHER" id="PTHR22911:SF103">
    <property type="entry name" value="BLR2811 PROTEIN"/>
    <property type="match status" value="1"/>
</dbReference>
<evidence type="ECO:0000259" key="2">
    <source>
        <dbReference type="Pfam" id="PF00892"/>
    </source>
</evidence>
<evidence type="ECO:0000256" key="1">
    <source>
        <dbReference type="SAM" id="Phobius"/>
    </source>
</evidence>
<dbReference type="GO" id="GO:0016020">
    <property type="term" value="C:membrane"/>
    <property type="evidence" value="ECO:0007669"/>
    <property type="project" value="InterPro"/>
</dbReference>
<keyword evidence="1" id="KW-1133">Transmembrane helix</keyword>
<feature type="transmembrane region" description="Helical" evidence="1">
    <location>
        <begin position="214"/>
        <end position="238"/>
    </location>
</feature>
<dbReference type="EMBL" id="OBEL01000001">
    <property type="protein sequence ID" value="SNZ07625.1"/>
    <property type="molecule type" value="Genomic_DNA"/>
</dbReference>
<dbReference type="SUPFAM" id="SSF103481">
    <property type="entry name" value="Multidrug resistance efflux transporter EmrE"/>
    <property type="match status" value="2"/>
</dbReference>
<reference evidence="3 4" key="1">
    <citation type="submission" date="2017-09" db="EMBL/GenBank/DDBJ databases">
        <authorList>
            <person name="Ehlers B."/>
            <person name="Leendertz F.H."/>
        </authorList>
    </citation>
    <scope>NUCLEOTIDE SEQUENCE [LARGE SCALE GENOMIC DNA]</scope>
    <source>
        <strain evidence="3 4">DSM 18289</strain>
    </source>
</reference>
<feature type="transmembrane region" description="Helical" evidence="1">
    <location>
        <begin position="53"/>
        <end position="72"/>
    </location>
</feature>
<evidence type="ECO:0000313" key="4">
    <source>
        <dbReference type="Proteomes" id="UP000219439"/>
    </source>
</evidence>
<dbReference type="AlphaFoldDB" id="A0A285NDU3"/>
<evidence type="ECO:0000313" key="3">
    <source>
        <dbReference type="EMBL" id="SNZ07625.1"/>
    </source>
</evidence>
<organism evidence="3 4">
    <name type="scientific">Cohaesibacter gelatinilyticus</name>
    <dbReference type="NCBI Taxonomy" id="372072"/>
    <lineage>
        <taxon>Bacteria</taxon>
        <taxon>Pseudomonadati</taxon>
        <taxon>Pseudomonadota</taxon>
        <taxon>Alphaproteobacteria</taxon>
        <taxon>Hyphomicrobiales</taxon>
        <taxon>Cohaesibacteraceae</taxon>
    </lineage>
</organism>
<accession>A0A285NDU3</accession>
<feature type="transmembrane region" description="Helical" evidence="1">
    <location>
        <begin position="250"/>
        <end position="267"/>
    </location>
</feature>
<proteinExistence type="predicted"/>
<protein>
    <submittedName>
        <fullName evidence="3">Threonine/homoserine efflux transporter RhtA</fullName>
    </submittedName>
</protein>
<feature type="transmembrane region" description="Helical" evidence="1">
    <location>
        <begin position="108"/>
        <end position="128"/>
    </location>
</feature>
<name>A0A285NDU3_9HYPH</name>
<dbReference type="Proteomes" id="UP000219439">
    <property type="component" value="Unassembled WGS sequence"/>
</dbReference>
<feature type="transmembrane region" description="Helical" evidence="1">
    <location>
        <begin position="190"/>
        <end position="208"/>
    </location>
</feature>
<keyword evidence="4" id="KW-1185">Reference proteome</keyword>
<feature type="domain" description="EamA" evidence="2">
    <location>
        <begin position="160"/>
        <end position="285"/>
    </location>
</feature>
<dbReference type="InterPro" id="IPR000620">
    <property type="entry name" value="EamA_dom"/>
</dbReference>
<sequence>MVHFLEMKWFRIMASDKPLYAIALMILAMVCIPAGDAAGKVLSNELSVQPLFIAWSRFLIGAIFISCLMKPGSIQLYLFKDWRIWLRALFIIGGITSILTALRTEPIANVFAAFFIGPILSYFVSGFLLKEPITLGRTILLLIGFIGVLLVVKPGLNLSAGMMFAILAGCFYGAFLVASRWLATLASGKMMLFSQLSIGTLILAPFGVSDIPEITGTIASFTLMSALGSAIGNLFLILAYQKMQASRSAPLVYVQLVAATVFGIMLFGAYPDALALVGISVLLISGLASFMLPQSATAAKR</sequence>
<keyword evidence="1" id="KW-0812">Transmembrane</keyword>
<dbReference type="RefSeq" id="WP_210200762.1">
    <property type="nucleotide sequence ID" value="NZ_OBEL01000001.1"/>
</dbReference>
<gene>
    <name evidence="3" type="ORF">SAMN06265368_1160</name>
</gene>
<dbReference type="PANTHER" id="PTHR22911">
    <property type="entry name" value="ACYL-MALONYL CONDENSING ENZYME-RELATED"/>
    <property type="match status" value="1"/>
</dbReference>
<feature type="domain" description="EamA" evidence="2">
    <location>
        <begin position="20"/>
        <end position="152"/>
    </location>
</feature>
<feature type="transmembrane region" description="Helical" evidence="1">
    <location>
        <begin position="273"/>
        <end position="292"/>
    </location>
</feature>
<feature type="transmembrane region" description="Helical" evidence="1">
    <location>
        <begin position="135"/>
        <end position="152"/>
    </location>
</feature>
<feature type="transmembrane region" description="Helical" evidence="1">
    <location>
        <begin position="84"/>
        <end position="102"/>
    </location>
</feature>
<feature type="transmembrane region" description="Helical" evidence="1">
    <location>
        <begin position="158"/>
        <end position="178"/>
    </location>
</feature>